<evidence type="ECO:0000259" key="8">
    <source>
        <dbReference type="Pfam" id="PF00082"/>
    </source>
</evidence>
<dbReference type="EMBL" id="JACHMI010000001">
    <property type="protein sequence ID" value="MBB6546940.1"/>
    <property type="molecule type" value="Genomic_DNA"/>
</dbReference>
<gene>
    <name evidence="9" type="ORF">HD593_001735</name>
</gene>
<feature type="active site" description="Charge relay system" evidence="5">
    <location>
        <position position="271"/>
    </location>
</feature>
<dbReference type="Proteomes" id="UP000565579">
    <property type="component" value="Unassembled WGS sequence"/>
</dbReference>
<dbReference type="GO" id="GO:0004252">
    <property type="term" value="F:serine-type endopeptidase activity"/>
    <property type="evidence" value="ECO:0007669"/>
    <property type="project" value="UniProtKB-UniRule"/>
</dbReference>
<evidence type="ECO:0000256" key="5">
    <source>
        <dbReference type="PROSITE-ProRule" id="PRU01240"/>
    </source>
</evidence>
<keyword evidence="4 5" id="KW-0720">Serine protease</keyword>
<evidence type="ECO:0000256" key="6">
    <source>
        <dbReference type="SAM" id="Phobius"/>
    </source>
</evidence>
<dbReference type="Gene3D" id="3.40.50.200">
    <property type="entry name" value="Peptidase S8/S53 domain"/>
    <property type="match status" value="1"/>
</dbReference>
<feature type="active site" description="Charge relay system" evidence="5">
    <location>
        <position position="53"/>
    </location>
</feature>
<keyword evidence="10" id="KW-1185">Reference proteome</keyword>
<dbReference type="GO" id="GO:0006508">
    <property type="term" value="P:proteolysis"/>
    <property type="evidence" value="ECO:0007669"/>
    <property type="project" value="UniProtKB-KW"/>
</dbReference>
<dbReference type="InterPro" id="IPR023827">
    <property type="entry name" value="Peptidase_S8_Asp-AS"/>
</dbReference>
<evidence type="ECO:0000256" key="7">
    <source>
        <dbReference type="SAM" id="SignalP"/>
    </source>
</evidence>
<feature type="transmembrane region" description="Helical" evidence="6">
    <location>
        <begin position="366"/>
        <end position="388"/>
    </location>
</feature>
<evidence type="ECO:0000256" key="4">
    <source>
        <dbReference type="ARBA" id="ARBA00022825"/>
    </source>
</evidence>
<comment type="similarity">
    <text evidence="1 5">Belongs to the peptidase S8 family.</text>
</comment>
<evidence type="ECO:0000313" key="9">
    <source>
        <dbReference type="EMBL" id="MBB6546940.1"/>
    </source>
</evidence>
<reference evidence="9 10" key="1">
    <citation type="submission" date="2020-08" db="EMBL/GenBank/DDBJ databases">
        <title>Sequencing the genomes of 1000 actinobacteria strains.</title>
        <authorList>
            <person name="Klenk H.-P."/>
        </authorList>
    </citation>
    <scope>NUCLEOTIDE SEQUENCE [LARGE SCALE GENOMIC DNA]</scope>
    <source>
        <strain evidence="9 10">DSM 43768</strain>
    </source>
</reference>
<sequence length="397" mass="41609">MRSSAMACAAALILGVTAPVQAESARGWEADVMDVPEAHRSARGKGVKVAVLDTGVVDRHPALRGRVIQGPDLIGGGAKPGQSYWGGHGTAMAYNVLSVAPEARVLSVRALWENEDPARERQIEAIRKFYETGKADAQTMRAVTALPRAIRYAADQGADIVSMSIGSDEWEGLRDYEHDVAAAVNYALGKGVVLIAAAGNGGSTDRMDTDANNTVSYPAAYPGIIAVAAMSREGRRAQFSQVHAYNTVAAPGTEIYSADIKGGLRPVQGTSPACALTAGVVALMLSRNPDLSPGQVRQILTTTARKPPNGYTIFLGFGLVNAAAAVRAAGSMKGAEAAAAPYNGKDFFDGGPTDQPGTNPPIDGQYLFFGGIGLGVASLCWLVAFLLLRRPRRTRQS</sequence>
<dbReference type="PROSITE" id="PS00136">
    <property type="entry name" value="SUBTILASE_ASP"/>
    <property type="match status" value="1"/>
</dbReference>
<proteinExistence type="inferred from homology"/>
<dbReference type="SUPFAM" id="SSF52743">
    <property type="entry name" value="Subtilisin-like"/>
    <property type="match status" value="1"/>
</dbReference>
<protein>
    <submittedName>
        <fullName evidence="9">Subtilisin family serine protease</fullName>
    </submittedName>
</protein>
<organism evidence="9 10">
    <name type="scientific">Nonomuraea rubra</name>
    <dbReference type="NCBI Taxonomy" id="46180"/>
    <lineage>
        <taxon>Bacteria</taxon>
        <taxon>Bacillati</taxon>
        <taxon>Actinomycetota</taxon>
        <taxon>Actinomycetes</taxon>
        <taxon>Streptosporangiales</taxon>
        <taxon>Streptosporangiaceae</taxon>
        <taxon>Nonomuraea</taxon>
    </lineage>
</organism>
<evidence type="ECO:0000256" key="2">
    <source>
        <dbReference type="ARBA" id="ARBA00022670"/>
    </source>
</evidence>
<evidence type="ECO:0000256" key="1">
    <source>
        <dbReference type="ARBA" id="ARBA00011073"/>
    </source>
</evidence>
<keyword evidence="6" id="KW-0812">Transmembrane</keyword>
<dbReference type="Pfam" id="PF00082">
    <property type="entry name" value="Peptidase_S8"/>
    <property type="match status" value="1"/>
</dbReference>
<dbReference type="PROSITE" id="PS51892">
    <property type="entry name" value="SUBTILASE"/>
    <property type="match status" value="1"/>
</dbReference>
<dbReference type="PANTHER" id="PTHR43806:SF11">
    <property type="entry name" value="CEREVISIN-RELATED"/>
    <property type="match status" value="1"/>
</dbReference>
<dbReference type="AlphaFoldDB" id="A0A7X0NNW6"/>
<name>A0A7X0NNW6_9ACTN</name>
<dbReference type="InterPro" id="IPR036852">
    <property type="entry name" value="Peptidase_S8/S53_dom_sf"/>
</dbReference>
<dbReference type="RefSeq" id="WP_185101670.1">
    <property type="nucleotide sequence ID" value="NZ_JACHMI010000001.1"/>
</dbReference>
<keyword evidence="6" id="KW-0472">Membrane</keyword>
<keyword evidence="6" id="KW-1133">Transmembrane helix</keyword>
<dbReference type="PRINTS" id="PR00723">
    <property type="entry name" value="SUBTILISIN"/>
</dbReference>
<feature type="active site" description="Charge relay system" evidence="5">
    <location>
        <position position="88"/>
    </location>
</feature>
<accession>A0A7X0NNW6</accession>
<comment type="caution">
    <text evidence="9">The sequence shown here is derived from an EMBL/GenBank/DDBJ whole genome shotgun (WGS) entry which is preliminary data.</text>
</comment>
<keyword evidence="2 5" id="KW-0645">Protease</keyword>
<evidence type="ECO:0000313" key="10">
    <source>
        <dbReference type="Proteomes" id="UP000565579"/>
    </source>
</evidence>
<keyword evidence="3 5" id="KW-0378">Hydrolase</keyword>
<feature type="domain" description="Peptidase S8/S53" evidence="8">
    <location>
        <begin position="44"/>
        <end position="312"/>
    </location>
</feature>
<keyword evidence="7" id="KW-0732">Signal</keyword>
<evidence type="ECO:0000256" key="3">
    <source>
        <dbReference type="ARBA" id="ARBA00022801"/>
    </source>
</evidence>
<dbReference type="InterPro" id="IPR050131">
    <property type="entry name" value="Peptidase_S8_subtilisin-like"/>
</dbReference>
<feature type="chain" id="PRO_5031099095" evidence="7">
    <location>
        <begin position="23"/>
        <end position="397"/>
    </location>
</feature>
<dbReference type="InterPro" id="IPR015500">
    <property type="entry name" value="Peptidase_S8_subtilisin-rel"/>
</dbReference>
<dbReference type="InterPro" id="IPR000209">
    <property type="entry name" value="Peptidase_S8/S53_dom"/>
</dbReference>
<dbReference type="PANTHER" id="PTHR43806">
    <property type="entry name" value="PEPTIDASE S8"/>
    <property type="match status" value="1"/>
</dbReference>
<feature type="signal peptide" evidence="7">
    <location>
        <begin position="1"/>
        <end position="22"/>
    </location>
</feature>